<evidence type="ECO:0000313" key="2">
    <source>
        <dbReference type="Proteomes" id="UP000274131"/>
    </source>
</evidence>
<reference evidence="1 2" key="2">
    <citation type="submission" date="2018-10" db="EMBL/GenBank/DDBJ databases">
        <authorList>
            <consortium name="Pathogen Informatics"/>
        </authorList>
    </citation>
    <scope>NUCLEOTIDE SEQUENCE [LARGE SCALE GENOMIC DNA]</scope>
</reference>
<organism evidence="3">
    <name type="scientific">Enterobius vermicularis</name>
    <name type="common">Human pinworm</name>
    <dbReference type="NCBI Taxonomy" id="51028"/>
    <lineage>
        <taxon>Eukaryota</taxon>
        <taxon>Metazoa</taxon>
        <taxon>Ecdysozoa</taxon>
        <taxon>Nematoda</taxon>
        <taxon>Chromadorea</taxon>
        <taxon>Rhabditida</taxon>
        <taxon>Spirurina</taxon>
        <taxon>Oxyuridomorpha</taxon>
        <taxon>Oxyuroidea</taxon>
        <taxon>Oxyuridae</taxon>
        <taxon>Enterobius</taxon>
    </lineage>
</organism>
<dbReference type="EMBL" id="UXUI01007162">
    <property type="protein sequence ID" value="VDD85905.1"/>
    <property type="molecule type" value="Genomic_DNA"/>
</dbReference>
<proteinExistence type="predicted"/>
<reference evidence="3" key="1">
    <citation type="submission" date="2017-02" db="UniProtKB">
        <authorList>
            <consortium name="WormBaseParasite"/>
        </authorList>
    </citation>
    <scope>IDENTIFICATION</scope>
</reference>
<sequence>MKLSKSLITVFWFISIAYTASPYIFRKAWVRNYVKFQYTFGNSTGRSTGDIKPIAYDHIYPAGCVPSNTNDGEMIKIGATYNETDFQYVCAESEDGIVSYEATDTAVKKLYSMRLQYGYICIQFKACIDPDGEIMKIGEAITMRDGTLLLACQLHGGVIKKTVQQFAFGISGCLHNDTLYGESETWVEPLKVIMKKQNSLMTAVLMQCFRPHYSYFEAQIAGCVAGDTEIPLHSYEYIDGQYVHCVELDSGELDLVKIKESDLSCALDDKKYEHNETWFDEGRAAVLTCLYREIIKLGHF</sequence>
<dbReference type="Proteomes" id="UP000274131">
    <property type="component" value="Unassembled WGS sequence"/>
</dbReference>
<dbReference type="AlphaFoldDB" id="A0A0N4UV84"/>
<gene>
    <name evidence="1" type="ORF">EVEC_LOCUS1048</name>
</gene>
<keyword evidence="2" id="KW-1185">Reference proteome</keyword>
<name>A0A0N4UV84_ENTVE</name>
<evidence type="ECO:0000313" key="3">
    <source>
        <dbReference type="WBParaSite" id="EVEC_0000134001-mRNA-1"/>
    </source>
</evidence>
<dbReference type="WBParaSite" id="EVEC_0000134001-mRNA-1">
    <property type="protein sequence ID" value="EVEC_0000134001-mRNA-1"/>
    <property type="gene ID" value="EVEC_0000134001"/>
</dbReference>
<protein>
    <submittedName>
        <fullName evidence="1 3">Uncharacterized protein</fullName>
    </submittedName>
</protein>
<accession>A0A0N4UV84</accession>
<evidence type="ECO:0000313" key="1">
    <source>
        <dbReference type="EMBL" id="VDD85905.1"/>
    </source>
</evidence>
<dbReference type="OrthoDB" id="5780467at2759"/>